<comment type="subcellular location">
    <subcellularLocation>
        <location evidence="1">Cell outer membrane</location>
        <topology evidence="1">Multi-pass membrane protein</topology>
    </subcellularLocation>
</comment>
<dbReference type="InterPro" id="IPR033900">
    <property type="entry name" value="Gram_neg_porin_domain"/>
</dbReference>
<dbReference type="InterPro" id="IPR050298">
    <property type="entry name" value="Gram-neg_bact_OMP"/>
</dbReference>
<evidence type="ECO:0000256" key="11">
    <source>
        <dbReference type="SAM" id="SignalP"/>
    </source>
</evidence>
<keyword evidence="8" id="KW-0626">Porin</keyword>
<dbReference type="GO" id="GO:0006811">
    <property type="term" value="P:monoatomic ion transport"/>
    <property type="evidence" value="ECO:0007669"/>
    <property type="project" value="UniProtKB-KW"/>
</dbReference>
<name>A0A227KCM5_9BURK</name>
<gene>
    <name evidence="13" type="ORF">ADH67_13010</name>
</gene>
<evidence type="ECO:0000313" key="13">
    <source>
        <dbReference type="EMBL" id="OXE44192.1"/>
    </source>
</evidence>
<evidence type="ECO:0000256" key="7">
    <source>
        <dbReference type="ARBA" id="ARBA00023065"/>
    </source>
</evidence>
<evidence type="ECO:0000256" key="8">
    <source>
        <dbReference type="ARBA" id="ARBA00023114"/>
    </source>
</evidence>
<evidence type="ECO:0000256" key="2">
    <source>
        <dbReference type="ARBA" id="ARBA00011233"/>
    </source>
</evidence>
<evidence type="ECO:0000313" key="14">
    <source>
        <dbReference type="Proteomes" id="UP000214610"/>
    </source>
</evidence>
<accession>A0A227KCM5</accession>
<sequence length="388" mass="41385">MKKSLIALAVMGASSVAFAASNVTLYGVVDAGAVVSKVKHNTTKVQMKSGFDSGSRWGLKGVEELGNGYSVGFQLEQGFDVDTGSNTASNSEGKTFGRESRLFVSGNFGQLGFGRFGSLGSGAGSYTILQGWAFGTSYEDQGSWTSFAKSNSRVNNAIAYVSPSFGGFTVHAMYSNGTVDDANKWSENRHYYGLGLKYAGEAANASLIFEALDGKGTGGKKKVGDAYNSYLKTLGLDLFEGTELDALNETKAEFKDRKTAYNITAGGSYNFGVATAMGIYQYAWESDMYSQHAFGLSATAPLAGGTAKLGARFLLGELDGTMKDAAKRANLDTKYRAWNIDAGYTYPLSKRTYVYGFAGYSDGSKLYANVENGKYNGWSVGTGLVHKF</sequence>
<dbReference type="AlphaFoldDB" id="A0A227KCM5"/>
<reference evidence="14" key="1">
    <citation type="submission" date="2017-05" db="EMBL/GenBank/DDBJ databases">
        <title>Improved OligoMM genomes.</title>
        <authorList>
            <person name="Garzetti D."/>
        </authorList>
    </citation>
    <scope>NUCLEOTIDE SEQUENCE [LARGE SCALE GENOMIC DNA]</scope>
    <source>
        <strain evidence="14">YL45</strain>
    </source>
</reference>
<proteinExistence type="predicted"/>
<evidence type="ECO:0000256" key="10">
    <source>
        <dbReference type="ARBA" id="ARBA00023237"/>
    </source>
</evidence>
<dbReference type="RefSeq" id="WP_066593522.1">
    <property type="nucleotide sequence ID" value="NZ_CALBGX010000095.1"/>
</dbReference>
<dbReference type="GO" id="GO:0009279">
    <property type="term" value="C:cell outer membrane"/>
    <property type="evidence" value="ECO:0007669"/>
    <property type="project" value="UniProtKB-SubCell"/>
</dbReference>
<feature type="chain" id="PRO_5011219918" evidence="11">
    <location>
        <begin position="20"/>
        <end position="388"/>
    </location>
</feature>
<keyword evidence="9" id="KW-0472">Membrane</keyword>
<feature type="domain" description="Porin" evidence="12">
    <location>
        <begin position="7"/>
        <end position="364"/>
    </location>
</feature>
<dbReference type="PRINTS" id="PR00184">
    <property type="entry name" value="NEISSPPORIN"/>
</dbReference>
<dbReference type="CDD" id="cd00342">
    <property type="entry name" value="gram_neg_porins"/>
    <property type="match status" value="1"/>
</dbReference>
<evidence type="ECO:0000256" key="4">
    <source>
        <dbReference type="ARBA" id="ARBA00022452"/>
    </source>
</evidence>
<dbReference type="Pfam" id="PF13609">
    <property type="entry name" value="Porin_4"/>
    <property type="match status" value="1"/>
</dbReference>
<keyword evidence="3" id="KW-0813">Transport</keyword>
<keyword evidence="5" id="KW-0812">Transmembrane</keyword>
<keyword evidence="4" id="KW-1134">Transmembrane beta strand</keyword>
<evidence type="ECO:0000256" key="5">
    <source>
        <dbReference type="ARBA" id="ARBA00022692"/>
    </source>
</evidence>
<dbReference type="InterPro" id="IPR023614">
    <property type="entry name" value="Porin_dom_sf"/>
</dbReference>
<keyword evidence="6 11" id="KW-0732">Signal</keyword>
<dbReference type="GO" id="GO:0015288">
    <property type="term" value="F:porin activity"/>
    <property type="evidence" value="ECO:0007669"/>
    <property type="project" value="UniProtKB-KW"/>
</dbReference>
<dbReference type="EMBL" id="NHMP01000016">
    <property type="protein sequence ID" value="OXE44192.1"/>
    <property type="molecule type" value="Genomic_DNA"/>
</dbReference>
<evidence type="ECO:0000256" key="3">
    <source>
        <dbReference type="ARBA" id="ARBA00022448"/>
    </source>
</evidence>
<evidence type="ECO:0000256" key="6">
    <source>
        <dbReference type="ARBA" id="ARBA00022729"/>
    </source>
</evidence>
<keyword evidence="10" id="KW-0998">Cell outer membrane</keyword>
<comment type="caution">
    <text evidence="13">The sequence shown here is derived from an EMBL/GenBank/DDBJ whole genome shotgun (WGS) entry which is preliminary data.</text>
</comment>
<evidence type="ECO:0000259" key="12">
    <source>
        <dbReference type="Pfam" id="PF13609"/>
    </source>
</evidence>
<dbReference type="PANTHER" id="PTHR34501">
    <property type="entry name" value="PROTEIN YDDL-RELATED"/>
    <property type="match status" value="1"/>
</dbReference>
<evidence type="ECO:0000256" key="1">
    <source>
        <dbReference type="ARBA" id="ARBA00004571"/>
    </source>
</evidence>
<organism evidence="13 14">
    <name type="scientific">Turicimonas muris</name>
    <dbReference type="NCBI Taxonomy" id="1796652"/>
    <lineage>
        <taxon>Bacteria</taxon>
        <taxon>Pseudomonadati</taxon>
        <taxon>Pseudomonadota</taxon>
        <taxon>Betaproteobacteria</taxon>
        <taxon>Burkholderiales</taxon>
        <taxon>Sutterellaceae</taxon>
        <taxon>Turicimonas</taxon>
    </lineage>
</organism>
<dbReference type="GO" id="GO:0046930">
    <property type="term" value="C:pore complex"/>
    <property type="evidence" value="ECO:0007669"/>
    <property type="project" value="UniProtKB-KW"/>
</dbReference>
<feature type="signal peptide" evidence="11">
    <location>
        <begin position="1"/>
        <end position="19"/>
    </location>
</feature>
<dbReference type="SUPFAM" id="SSF56935">
    <property type="entry name" value="Porins"/>
    <property type="match status" value="1"/>
</dbReference>
<dbReference type="InterPro" id="IPR002299">
    <property type="entry name" value="Porin_Neis"/>
</dbReference>
<comment type="subunit">
    <text evidence="2">Homotrimer.</text>
</comment>
<dbReference type="PANTHER" id="PTHR34501:SF9">
    <property type="entry name" value="MAJOR OUTER MEMBRANE PROTEIN P.IA"/>
    <property type="match status" value="1"/>
</dbReference>
<keyword evidence="14" id="KW-1185">Reference proteome</keyword>
<evidence type="ECO:0000256" key="9">
    <source>
        <dbReference type="ARBA" id="ARBA00023136"/>
    </source>
</evidence>
<protein>
    <submittedName>
        <fullName evidence="13">Porin</fullName>
    </submittedName>
</protein>
<dbReference type="Gene3D" id="2.40.160.10">
    <property type="entry name" value="Porin"/>
    <property type="match status" value="1"/>
</dbReference>
<dbReference type="Proteomes" id="UP000214610">
    <property type="component" value="Unassembled WGS sequence"/>
</dbReference>
<dbReference type="GeneID" id="78361772"/>
<keyword evidence="7" id="KW-0406">Ion transport</keyword>